<evidence type="ECO:0000313" key="2">
    <source>
        <dbReference type="EMBL" id="ABM97023.1"/>
    </source>
</evidence>
<keyword evidence="3" id="KW-1185">Reference proteome</keyword>
<dbReference type="AlphaFoldDB" id="A2SN84"/>
<evidence type="ECO:0000313" key="3">
    <source>
        <dbReference type="Proteomes" id="UP000000366"/>
    </source>
</evidence>
<protein>
    <recommendedName>
        <fullName evidence="4">Transmembrane protein</fullName>
    </recommendedName>
</protein>
<reference evidence="2 3" key="1">
    <citation type="journal article" date="2007" name="J. Bacteriol.">
        <title>Whole-genome analysis of the methyl tert-butyl ether-degrading beta-proteobacterium Methylibium petroleiphilum PM1.</title>
        <authorList>
            <person name="Kane S.R."/>
            <person name="Chakicherla A.Y."/>
            <person name="Chain P.S.G."/>
            <person name="Schmidt R."/>
            <person name="Shin M.W."/>
            <person name="Legler T.C."/>
            <person name="Scow K.M."/>
            <person name="Larimer F.W."/>
            <person name="Lucas S.M."/>
            <person name="Richardson P.M."/>
            <person name="Hristova K.R."/>
        </authorList>
    </citation>
    <scope>NUCLEOTIDE SEQUENCE [LARGE SCALE GENOMIC DNA]</scope>
    <source>
        <strain evidence="3">ATCC BAA-1232 / LMG 22953 / PM1</strain>
        <plasmid evidence="2 3">RPME01</plasmid>
    </source>
</reference>
<accession>A2SN84</accession>
<keyword evidence="1" id="KW-0812">Transmembrane</keyword>
<dbReference type="KEGG" id="mpt:Mpe_B0248"/>
<feature type="transmembrane region" description="Helical" evidence="1">
    <location>
        <begin position="58"/>
        <end position="77"/>
    </location>
</feature>
<dbReference type="Proteomes" id="UP000000366">
    <property type="component" value="Plasmid RPME01"/>
</dbReference>
<dbReference type="HOGENOM" id="CLU_2024011_0_0_4"/>
<gene>
    <name evidence="2" type="ordered locus">Mpe_B0248</name>
</gene>
<feature type="transmembrane region" description="Helical" evidence="1">
    <location>
        <begin position="83"/>
        <end position="104"/>
    </location>
</feature>
<evidence type="ECO:0008006" key="4">
    <source>
        <dbReference type="Google" id="ProtNLM"/>
    </source>
</evidence>
<evidence type="ECO:0000256" key="1">
    <source>
        <dbReference type="SAM" id="Phobius"/>
    </source>
</evidence>
<organism evidence="2 3">
    <name type="scientific">Methylibium petroleiphilum (strain ATCC BAA-1232 / LMG 22953 / PM1)</name>
    <dbReference type="NCBI Taxonomy" id="420662"/>
    <lineage>
        <taxon>Bacteria</taxon>
        <taxon>Pseudomonadati</taxon>
        <taxon>Pseudomonadota</taxon>
        <taxon>Betaproteobacteria</taxon>
        <taxon>Burkholderiales</taxon>
        <taxon>Sphaerotilaceae</taxon>
        <taxon>Methylibium</taxon>
    </lineage>
</organism>
<keyword evidence="1" id="KW-1133">Transmembrane helix</keyword>
<proteinExistence type="predicted"/>
<keyword evidence="1" id="KW-0472">Membrane</keyword>
<dbReference type="EMBL" id="CP000556">
    <property type="protein sequence ID" value="ABM97023.1"/>
    <property type="molecule type" value="Genomic_DNA"/>
</dbReference>
<geneLocation type="plasmid" evidence="2 3">
    <name>RPME01</name>
</geneLocation>
<keyword evidence="2" id="KW-0614">Plasmid</keyword>
<name>A2SN84_METPP</name>
<sequence>MAKQASSIAPPFCAQDAGRCGIGQRLRLHGSSVSVQYITRQHTAGESMFLYDNYELHVFLLIAGWIGSAFGFVFYLAPALSHYIAVNTTLGVVAMSVFFGKTLWDVVRRGPQSDAPLVVEQQ</sequence>